<dbReference type="Gene3D" id="2.10.25.10">
    <property type="entry name" value="Laminin"/>
    <property type="match status" value="10"/>
</dbReference>
<dbReference type="PROSITE" id="PS00010">
    <property type="entry name" value="ASX_HYDROXYL"/>
    <property type="match status" value="5"/>
</dbReference>
<dbReference type="InterPro" id="IPR056986">
    <property type="entry name" value="JAG1_1/2_dom"/>
</dbReference>
<keyword evidence="3 5" id="KW-1015">Disulfide bond</keyword>
<feature type="disulfide bond" evidence="5">
    <location>
        <begin position="347"/>
        <end position="356"/>
    </location>
</feature>
<dbReference type="Pfam" id="PF23575">
    <property type="entry name" value="JAG1"/>
    <property type="match status" value="1"/>
</dbReference>
<keyword evidence="7" id="KW-0472">Membrane</keyword>
<dbReference type="PROSITE" id="PS01187">
    <property type="entry name" value="EGF_CA"/>
    <property type="match status" value="3"/>
</dbReference>
<feature type="domain" description="EGF-like" evidence="8">
    <location>
        <begin position="360"/>
        <end position="396"/>
    </location>
</feature>
<feature type="domain" description="EGF-like" evidence="8">
    <location>
        <begin position="62"/>
        <end position="96"/>
    </location>
</feature>
<keyword evidence="2" id="KW-0677">Repeat</keyword>
<feature type="disulfide bond" evidence="5">
    <location>
        <begin position="424"/>
        <end position="433"/>
    </location>
</feature>
<keyword evidence="1 5" id="KW-0245">EGF-like domain</keyword>
<keyword evidence="7" id="KW-1133">Transmembrane helix</keyword>
<dbReference type="Pfam" id="PF21700">
    <property type="entry name" value="EGF_DL_JAG"/>
    <property type="match status" value="1"/>
</dbReference>
<feature type="domain" description="EGF-like" evidence="8">
    <location>
        <begin position="398"/>
        <end position="434"/>
    </location>
</feature>
<feature type="domain" description="EGF-like" evidence="8">
    <location>
        <begin position="436"/>
        <end position="472"/>
    </location>
</feature>
<keyword evidence="4" id="KW-0325">Glycoprotein</keyword>
<feature type="disulfide bond" evidence="5">
    <location>
        <begin position="386"/>
        <end position="395"/>
    </location>
</feature>
<feature type="region of interest" description="Disordered" evidence="6">
    <location>
        <begin position="719"/>
        <end position="776"/>
    </location>
</feature>
<dbReference type="SMART" id="SM00179">
    <property type="entry name" value="EGF_CA"/>
    <property type="match status" value="9"/>
</dbReference>
<evidence type="ECO:0000256" key="7">
    <source>
        <dbReference type="SAM" id="Phobius"/>
    </source>
</evidence>
<dbReference type="SMART" id="SM00181">
    <property type="entry name" value="EGF"/>
    <property type="match status" value="11"/>
</dbReference>
<dbReference type="InterPro" id="IPR001007">
    <property type="entry name" value="VWF_dom"/>
</dbReference>
<feature type="compositionally biased region" description="Basic and acidic residues" evidence="6">
    <location>
        <begin position="726"/>
        <end position="742"/>
    </location>
</feature>
<dbReference type="InterPro" id="IPR001881">
    <property type="entry name" value="EGF-like_Ca-bd_dom"/>
</dbReference>
<dbReference type="SMART" id="SM00215">
    <property type="entry name" value="VWC_out"/>
    <property type="match status" value="1"/>
</dbReference>
<dbReference type="Pfam" id="PF00008">
    <property type="entry name" value="EGF"/>
    <property type="match status" value="7"/>
</dbReference>
<name>A0ABM1EDB4_PRICU</name>
<dbReference type="CDD" id="cd00054">
    <property type="entry name" value="EGF_CA"/>
    <property type="match status" value="9"/>
</dbReference>
<evidence type="ECO:0000256" key="4">
    <source>
        <dbReference type="ARBA" id="ARBA00023180"/>
    </source>
</evidence>
<feature type="disulfide bond" evidence="5">
    <location>
        <begin position="157"/>
        <end position="166"/>
    </location>
</feature>
<feature type="disulfide bond" evidence="5">
    <location>
        <begin position="233"/>
        <end position="242"/>
    </location>
</feature>
<evidence type="ECO:0000256" key="6">
    <source>
        <dbReference type="SAM" id="MobiDB-lite"/>
    </source>
</evidence>
<dbReference type="PRINTS" id="PR00010">
    <property type="entry name" value="EGFBLOOD"/>
</dbReference>
<dbReference type="SUPFAM" id="SSF57196">
    <property type="entry name" value="EGF/Laminin"/>
    <property type="match status" value="5"/>
</dbReference>
<dbReference type="InterPro" id="IPR013032">
    <property type="entry name" value="EGF-like_CS"/>
</dbReference>
<feature type="compositionally biased region" description="Pro residues" evidence="6">
    <location>
        <begin position="822"/>
        <end position="831"/>
    </location>
</feature>
<dbReference type="InterPro" id="IPR000742">
    <property type="entry name" value="EGF"/>
</dbReference>
<keyword evidence="9" id="KW-1185">Reference proteome</keyword>
<feature type="domain" description="EGF-like" evidence="8">
    <location>
        <begin position="129"/>
        <end position="167"/>
    </location>
</feature>
<dbReference type="PROSITE" id="PS00022">
    <property type="entry name" value="EGF_1"/>
    <property type="match status" value="11"/>
</dbReference>
<feature type="disulfide bond" evidence="5">
    <location>
        <begin position="462"/>
        <end position="471"/>
    </location>
</feature>
<sequence length="858" mass="93527">MALDGHFVLRFDFQADHGVGVSGFLKTELSVRHNVTFDNEKILAYDTIWAAALGLDGAQRILQAICRAGCHPEHGNCVGRPGACDCRSGWKGAHCDQCMTYPGCENGTCHSPWECICMKNWGGPLCNQDLDYCGTKRPCRNGGTCLNSKPDQYTCRCPLGYRGRDCQIVNDPCSANPCRNGGKCVTLDHTYKCQCENAWTGNQCETRVNFCYSNPCMHGGTCEETSTGFTCTCPAGWEGNRCQLDSNECSGSPCVNAYACTNIHGDYVCDCMDGWTGKNCTINKNDCAPDPCRNGGLCTDLVADFACQCRDGWKGKVCNLRNSHCDASTCRNGGTCIDLPDSFACHCPRGWTGSVCHIPINNSCAQNPCKNGATCVTSGSTYTCICTSGYEGRLCEVDTDDCSPLPCYNGGRCIDGINWYMCECAQGFTGPDCRFEINECASDPCQFGATCVDGIGKYTCVCPPYRTGKLCELVMSGRETWKRSCVRDRQQYPDGQTWREGCNSCTCNDGNVDCTQLWCPSSNCLSGDPASRCPISQQCIMVADATCFTPPCMPWGECRDPVVPASVAPSHDCRPNHAELSSSCVRISLFFDKNKMPVGITVEYLCTMISRLPHLVAMTINNHLTIQCDQKSSVDSTLEITVSGSDGSRTILEVASGVRDAIAQQSGRQSSLAGLTQVQIESGEVTRPGYVTPVVCAAMAVVGAVAVLLLVACHRRRRRKRRASAAHRERLAGKLRSLDDQAKTNNQNRENLRRYHNPLGRKDNVVPSSESSDVMELDLELDKPPPLVAPPGGGIPRDLYKVSSPEARKNTNVVHNRLDAATPPPPPPPPKDLNLRASRQQQQQRTRLSPERLLEVIV</sequence>
<feature type="disulfide bond" evidence="5">
    <location>
        <begin position="195"/>
        <end position="204"/>
    </location>
</feature>
<feature type="transmembrane region" description="Helical" evidence="7">
    <location>
        <begin position="690"/>
        <end position="712"/>
    </location>
</feature>
<evidence type="ECO:0000256" key="5">
    <source>
        <dbReference type="PROSITE-ProRule" id="PRU00076"/>
    </source>
</evidence>
<feature type="disulfide bond" evidence="5">
    <location>
        <begin position="271"/>
        <end position="280"/>
    </location>
</feature>
<feature type="domain" description="EGF-like" evidence="8">
    <location>
        <begin position="245"/>
        <end position="281"/>
    </location>
</feature>
<evidence type="ECO:0000313" key="10">
    <source>
        <dbReference type="RefSeq" id="XP_014670185.1"/>
    </source>
</evidence>
<accession>A0ABM1EDB4</accession>
<feature type="disulfide bond" evidence="5">
    <location>
        <begin position="309"/>
        <end position="318"/>
    </location>
</feature>
<dbReference type="SUPFAM" id="SSF57184">
    <property type="entry name" value="Growth factor receptor domain"/>
    <property type="match status" value="1"/>
</dbReference>
<feature type="domain" description="EGF-like" evidence="8">
    <location>
        <begin position="321"/>
        <end position="357"/>
    </location>
</feature>
<comment type="caution">
    <text evidence="5">Lacks conserved residue(s) required for the propagation of feature annotation.</text>
</comment>
<feature type="disulfide bond" evidence="5">
    <location>
        <begin position="86"/>
        <end position="95"/>
    </location>
</feature>
<evidence type="ECO:0000256" key="1">
    <source>
        <dbReference type="ARBA" id="ARBA00022536"/>
    </source>
</evidence>
<reference evidence="10" key="1">
    <citation type="submission" date="2025-08" db="UniProtKB">
        <authorList>
            <consortium name="RefSeq"/>
        </authorList>
    </citation>
    <scope>IDENTIFICATION</scope>
</reference>
<feature type="region of interest" description="Disordered" evidence="6">
    <location>
        <begin position="803"/>
        <end position="851"/>
    </location>
</feature>
<dbReference type="RefSeq" id="XP_014670185.1">
    <property type="nucleotide sequence ID" value="XM_014814699.1"/>
</dbReference>
<dbReference type="InterPro" id="IPR018097">
    <property type="entry name" value="EGF_Ca-bd_CS"/>
</dbReference>
<dbReference type="Pfam" id="PF12661">
    <property type="entry name" value="hEGF"/>
    <property type="match status" value="1"/>
</dbReference>
<dbReference type="Proteomes" id="UP000695022">
    <property type="component" value="Unplaced"/>
</dbReference>
<organism evidence="9 10">
    <name type="scientific">Priapulus caudatus</name>
    <name type="common">Priapulid worm</name>
    <dbReference type="NCBI Taxonomy" id="37621"/>
    <lineage>
        <taxon>Eukaryota</taxon>
        <taxon>Metazoa</taxon>
        <taxon>Ecdysozoa</taxon>
        <taxon>Scalidophora</taxon>
        <taxon>Priapulida</taxon>
        <taxon>Priapulimorpha</taxon>
        <taxon>Priapulimorphida</taxon>
        <taxon>Priapulidae</taxon>
        <taxon>Priapulus</taxon>
    </lineage>
</organism>
<dbReference type="InterPro" id="IPR000152">
    <property type="entry name" value="EGF-type_Asp/Asn_hydroxyl_site"/>
</dbReference>
<evidence type="ECO:0000313" key="9">
    <source>
        <dbReference type="Proteomes" id="UP000695022"/>
    </source>
</evidence>
<evidence type="ECO:0000256" key="3">
    <source>
        <dbReference type="ARBA" id="ARBA00023157"/>
    </source>
</evidence>
<dbReference type="InterPro" id="IPR051022">
    <property type="entry name" value="Notch_Cell-Fate_Det"/>
</dbReference>
<dbReference type="InterPro" id="IPR026219">
    <property type="entry name" value="Jagged/Serrate"/>
</dbReference>
<evidence type="ECO:0000256" key="2">
    <source>
        <dbReference type="ARBA" id="ARBA00022737"/>
    </source>
</evidence>
<dbReference type="PROSITE" id="PS01186">
    <property type="entry name" value="EGF_2"/>
    <property type="match status" value="7"/>
</dbReference>
<evidence type="ECO:0000259" key="8">
    <source>
        <dbReference type="PROSITE" id="PS50026"/>
    </source>
</evidence>
<feature type="domain" description="EGF-like" evidence="8">
    <location>
        <begin position="283"/>
        <end position="319"/>
    </location>
</feature>
<dbReference type="PROSITE" id="PS50026">
    <property type="entry name" value="EGF_3"/>
    <property type="match status" value="10"/>
</dbReference>
<dbReference type="InterPro" id="IPR009030">
    <property type="entry name" value="Growth_fac_rcpt_cys_sf"/>
</dbReference>
<dbReference type="PANTHER" id="PTHR24049">
    <property type="entry name" value="CRUMBS FAMILY MEMBER"/>
    <property type="match status" value="1"/>
</dbReference>
<feature type="domain" description="EGF-like" evidence="8">
    <location>
        <begin position="207"/>
        <end position="243"/>
    </location>
</feature>
<feature type="domain" description="EGF-like" evidence="8">
    <location>
        <begin position="169"/>
        <end position="205"/>
    </location>
</feature>
<dbReference type="PRINTS" id="PR02059">
    <property type="entry name" value="JAGGEDFAMILY"/>
</dbReference>
<keyword evidence="7" id="KW-0812">Transmembrane</keyword>
<gene>
    <name evidence="10" type="primary">LOC106811156</name>
</gene>
<dbReference type="SMART" id="SM00214">
    <property type="entry name" value="VWC"/>
    <property type="match status" value="1"/>
</dbReference>
<proteinExistence type="predicted"/>
<protein>
    <submittedName>
        <fullName evidence="10">Protein jagged-2-like</fullName>
    </submittedName>
</protein>
<dbReference type="GeneID" id="106811156"/>